<feature type="compositionally biased region" description="Polar residues" evidence="1">
    <location>
        <begin position="1"/>
        <end position="10"/>
    </location>
</feature>
<dbReference type="VEuPathDB" id="VectorBase:AMEM004424"/>
<accession>A0A182UVM2</accession>
<protein>
    <submittedName>
        <fullName evidence="2">Uncharacterized protein</fullName>
    </submittedName>
</protein>
<feature type="region of interest" description="Disordered" evidence="1">
    <location>
        <begin position="197"/>
        <end position="222"/>
    </location>
</feature>
<feature type="region of interest" description="Disordered" evidence="1">
    <location>
        <begin position="1"/>
        <end position="22"/>
    </location>
</feature>
<organism evidence="2 3">
    <name type="scientific">Anopheles merus</name>
    <name type="common">Mosquito</name>
    <dbReference type="NCBI Taxonomy" id="30066"/>
    <lineage>
        <taxon>Eukaryota</taxon>
        <taxon>Metazoa</taxon>
        <taxon>Ecdysozoa</taxon>
        <taxon>Arthropoda</taxon>
        <taxon>Hexapoda</taxon>
        <taxon>Insecta</taxon>
        <taxon>Pterygota</taxon>
        <taxon>Neoptera</taxon>
        <taxon>Endopterygota</taxon>
        <taxon>Diptera</taxon>
        <taxon>Nematocera</taxon>
        <taxon>Culicoidea</taxon>
        <taxon>Culicidae</taxon>
        <taxon>Anophelinae</taxon>
        <taxon>Anopheles</taxon>
    </lineage>
</organism>
<dbReference type="AlphaFoldDB" id="A0A182UVM2"/>
<dbReference type="EnsemblMetazoa" id="AMEM004424-RA">
    <property type="protein sequence ID" value="AMEM004424-PA"/>
    <property type="gene ID" value="AMEM004424"/>
</dbReference>
<sequence length="222" mass="24444">MNNSDRSPSIKSEEVSQDVPEATEHTNAVLSFHNNNGGFSGIKVLLPVCLNVQQCAASKERVPCLVAIGKLHRKDSTAQPLSLSRNQQETPVQSFAVMDTATVTMPSCQLVDLNNNCQCRSTGAPRTRAPRPLEVSAALLKPFVQLRREKQLVRIVRSSIQKRHNPKWHPYRVELHQASIKSTVDQAEQIVEGAQIDRQSKDCGGTANKSKELAGEKLETVA</sequence>
<keyword evidence="3" id="KW-1185">Reference proteome</keyword>
<name>A0A182UVM2_ANOME</name>
<evidence type="ECO:0000256" key="1">
    <source>
        <dbReference type="SAM" id="MobiDB-lite"/>
    </source>
</evidence>
<evidence type="ECO:0000313" key="3">
    <source>
        <dbReference type="Proteomes" id="UP000075903"/>
    </source>
</evidence>
<evidence type="ECO:0000313" key="2">
    <source>
        <dbReference type="EnsemblMetazoa" id="AMEM004424-PA"/>
    </source>
</evidence>
<feature type="compositionally biased region" description="Basic and acidic residues" evidence="1">
    <location>
        <begin position="209"/>
        <end position="222"/>
    </location>
</feature>
<proteinExistence type="predicted"/>
<dbReference type="Proteomes" id="UP000075903">
    <property type="component" value="Unassembled WGS sequence"/>
</dbReference>
<reference evidence="2" key="1">
    <citation type="submission" date="2020-05" db="UniProtKB">
        <authorList>
            <consortium name="EnsemblMetazoa"/>
        </authorList>
    </citation>
    <scope>IDENTIFICATION</scope>
    <source>
        <strain evidence="2">MAF</strain>
    </source>
</reference>